<evidence type="ECO:0000313" key="1">
    <source>
        <dbReference type="EMBL" id="KAI4354166.1"/>
    </source>
</evidence>
<keyword evidence="2" id="KW-1185">Reference proteome</keyword>
<sequence>MKPLINTLEMKTKNEESIAPQDKDESEPCAVISSWRKSPSCTPLSNLKSLSIQDIDIDSLPEEWMKNLICLKNLSLLQFPRLSPMSQYMQHLPSPLEKLEIRWVNNFDLPDDNGDEIENVNKKRGLNKVPINYCT</sequence>
<accession>A0ACB9Q2U6</accession>
<proteinExistence type="predicted"/>
<organism evidence="1 2">
    <name type="scientific">Bauhinia variegata</name>
    <name type="common">Purple orchid tree</name>
    <name type="synonym">Phanera variegata</name>
    <dbReference type="NCBI Taxonomy" id="167791"/>
    <lineage>
        <taxon>Eukaryota</taxon>
        <taxon>Viridiplantae</taxon>
        <taxon>Streptophyta</taxon>
        <taxon>Embryophyta</taxon>
        <taxon>Tracheophyta</taxon>
        <taxon>Spermatophyta</taxon>
        <taxon>Magnoliopsida</taxon>
        <taxon>eudicotyledons</taxon>
        <taxon>Gunneridae</taxon>
        <taxon>Pentapetalae</taxon>
        <taxon>rosids</taxon>
        <taxon>fabids</taxon>
        <taxon>Fabales</taxon>
        <taxon>Fabaceae</taxon>
        <taxon>Cercidoideae</taxon>
        <taxon>Cercideae</taxon>
        <taxon>Bauhiniinae</taxon>
        <taxon>Bauhinia</taxon>
    </lineage>
</organism>
<gene>
    <name evidence="1" type="ORF">L6164_003059</name>
</gene>
<name>A0ACB9Q2U6_BAUVA</name>
<evidence type="ECO:0000313" key="2">
    <source>
        <dbReference type="Proteomes" id="UP000828941"/>
    </source>
</evidence>
<reference evidence="1 2" key="1">
    <citation type="journal article" date="2022" name="DNA Res.">
        <title>Chromosomal-level genome assembly of the orchid tree Bauhinia variegata (Leguminosae; Cercidoideae) supports the allotetraploid origin hypothesis of Bauhinia.</title>
        <authorList>
            <person name="Zhong Y."/>
            <person name="Chen Y."/>
            <person name="Zheng D."/>
            <person name="Pang J."/>
            <person name="Liu Y."/>
            <person name="Luo S."/>
            <person name="Meng S."/>
            <person name="Qian L."/>
            <person name="Wei D."/>
            <person name="Dai S."/>
            <person name="Zhou R."/>
        </authorList>
    </citation>
    <scope>NUCLEOTIDE SEQUENCE [LARGE SCALE GENOMIC DNA]</scope>
    <source>
        <strain evidence="1">BV-YZ2020</strain>
    </source>
</reference>
<comment type="caution">
    <text evidence="1">The sequence shown here is derived from an EMBL/GenBank/DDBJ whole genome shotgun (WGS) entry which is preliminary data.</text>
</comment>
<dbReference type="EMBL" id="CM039427">
    <property type="protein sequence ID" value="KAI4354166.1"/>
    <property type="molecule type" value="Genomic_DNA"/>
</dbReference>
<protein>
    <submittedName>
        <fullName evidence="1">Uncharacterized protein</fullName>
    </submittedName>
</protein>
<dbReference type="Proteomes" id="UP000828941">
    <property type="component" value="Chromosome 2"/>
</dbReference>